<evidence type="ECO:0000256" key="1">
    <source>
        <dbReference type="ARBA" id="ARBA00009981"/>
    </source>
</evidence>
<dbReference type="Pfam" id="PF02604">
    <property type="entry name" value="PhdYeFM_antitox"/>
    <property type="match status" value="1"/>
</dbReference>
<accession>A0ABV6LA73</accession>
<comment type="function">
    <text evidence="2">Antitoxin component of a type II toxin-antitoxin (TA) system.</text>
</comment>
<dbReference type="Proteomes" id="UP001589828">
    <property type="component" value="Unassembled WGS sequence"/>
</dbReference>
<proteinExistence type="inferred from homology"/>
<dbReference type="Gene3D" id="3.40.1620.10">
    <property type="entry name" value="YefM-like domain"/>
    <property type="match status" value="1"/>
</dbReference>
<dbReference type="RefSeq" id="WP_377024105.1">
    <property type="nucleotide sequence ID" value="NZ_JBHLTS010000024.1"/>
</dbReference>
<organism evidence="3 4">
    <name type="scientific">Mucilaginibacter angelicae</name>
    <dbReference type="NCBI Taxonomy" id="869718"/>
    <lineage>
        <taxon>Bacteria</taxon>
        <taxon>Pseudomonadati</taxon>
        <taxon>Bacteroidota</taxon>
        <taxon>Sphingobacteriia</taxon>
        <taxon>Sphingobacteriales</taxon>
        <taxon>Sphingobacteriaceae</taxon>
        <taxon>Mucilaginibacter</taxon>
    </lineage>
</organism>
<evidence type="ECO:0000256" key="2">
    <source>
        <dbReference type="RuleBase" id="RU362080"/>
    </source>
</evidence>
<gene>
    <name evidence="3" type="ORF">ACFFGT_19025</name>
</gene>
<keyword evidence="4" id="KW-1185">Reference proteome</keyword>
<protein>
    <recommendedName>
        <fullName evidence="2">Antitoxin</fullName>
    </recommendedName>
</protein>
<name>A0ABV6LA73_9SPHI</name>
<evidence type="ECO:0000313" key="4">
    <source>
        <dbReference type="Proteomes" id="UP001589828"/>
    </source>
</evidence>
<reference evidence="3 4" key="1">
    <citation type="submission" date="2024-09" db="EMBL/GenBank/DDBJ databases">
        <authorList>
            <person name="Sun Q."/>
            <person name="Mori K."/>
        </authorList>
    </citation>
    <scope>NUCLEOTIDE SEQUENCE [LARGE SCALE GENOMIC DNA]</scope>
    <source>
        <strain evidence="3 4">NCAIM B.02415</strain>
    </source>
</reference>
<dbReference type="InterPro" id="IPR006442">
    <property type="entry name" value="Antitoxin_Phd/YefM"/>
</dbReference>
<dbReference type="InterPro" id="IPR036165">
    <property type="entry name" value="YefM-like_sf"/>
</dbReference>
<comment type="similarity">
    <text evidence="1 2">Belongs to the phD/YefM antitoxin family.</text>
</comment>
<comment type="caution">
    <text evidence="3">The sequence shown here is derived from an EMBL/GenBank/DDBJ whole genome shotgun (WGS) entry which is preliminary data.</text>
</comment>
<dbReference type="SUPFAM" id="SSF143120">
    <property type="entry name" value="YefM-like"/>
    <property type="match status" value="1"/>
</dbReference>
<dbReference type="EMBL" id="JBHLTS010000024">
    <property type="protein sequence ID" value="MFC0516319.1"/>
    <property type="molecule type" value="Genomic_DNA"/>
</dbReference>
<evidence type="ECO:0000313" key="3">
    <source>
        <dbReference type="EMBL" id="MFC0516319.1"/>
    </source>
</evidence>
<sequence length="88" mass="10124">MKVLKIFSLRSKMKFYFDMVSNSHEVIMVSKDGNEDNGVVIISIQEYNSLTETDHLLSSNANNKRLSESINQFRLGKTIQYDFSAKND</sequence>